<protein>
    <submittedName>
        <fullName evidence="3">Uncharacterized protein</fullName>
    </submittedName>
</protein>
<evidence type="ECO:0000313" key="4">
    <source>
        <dbReference type="Proteomes" id="UP001497482"/>
    </source>
</evidence>
<gene>
    <name evidence="3" type="ORF">KC01_LOCUS7946</name>
</gene>
<feature type="region of interest" description="Disordered" evidence="1">
    <location>
        <begin position="30"/>
        <end position="65"/>
    </location>
</feature>
<feature type="signal peptide" evidence="2">
    <location>
        <begin position="1"/>
        <end position="21"/>
    </location>
</feature>
<evidence type="ECO:0000313" key="3">
    <source>
        <dbReference type="EMBL" id="CAL1576515.1"/>
    </source>
</evidence>
<feature type="compositionally biased region" description="Polar residues" evidence="1">
    <location>
        <begin position="43"/>
        <end position="58"/>
    </location>
</feature>
<keyword evidence="4" id="KW-1185">Reference proteome</keyword>
<proteinExistence type="predicted"/>
<evidence type="ECO:0000256" key="2">
    <source>
        <dbReference type="SAM" id="SignalP"/>
    </source>
</evidence>
<dbReference type="EMBL" id="OZ035834">
    <property type="protein sequence ID" value="CAL1576515.1"/>
    <property type="molecule type" value="Genomic_DNA"/>
</dbReference>
<feature type="chain" id="PRO_5043494880" evidence="2">
    <location>
        <begin position="22"/>
        <end position="150"/>
    </location>
</feature>
<dbReference type="Proteomes" id="UP001497482">
    <property type="component" value="Chromosome 12"/>
</dbReference>
<reference evidence="3 4" key="1">
    <citation type="submission" date="2024-04" db="EMBL/GenBank/DDBJ databases">
        <authorList>
            <person name="Waldvogel A.-M."/>
            <person name="Schoenle A."/>
        </authorList>
    </citation>
    <scope>NUCLEOTIDE SEQUENCE [LARGE SCALE GENOMIC DNA]</scope>
</reference>
<organism evidence="3 4">
    <name type="scientific">Knipowitschia caucasica</name>
    <name type="common">Caucasian dwarf goby</name>
    <name type="synonym">Pomatoschistus caucasicus</name>
    <dbReference type="NCBI Taxonomy" id="637954"/>
    <lineage>
        <taxon>Eukaryota</taxon>
        <taxon>Metazoa</taxon>
        <taxon>Chordata</taxon>
        <taxon>Craniata</taxon>
        <taxon>Vertebrata</taxon>
        <taxon>Euteleostomi</taxon>
        <taxon>Actinopterygii</taxon>
        <taxon>Neopterygii</taxon>
        <taxon>Teleostei</taxon>
        <taxon>Neoteleostei</taxon>
        <taxon>Acanthomorphata</taxon>
        <taxon>Gobiaria</taxon>
        <taxon>Gobiiformes</taxon>
        <taxon>Gobioidei</taxon>
        <taxon>Gobiidae</taxon>
        <taxon>Gobiinae</taxon>
        <taxon>Knipowitschia</taxon>
    </lineage>
</organism>
<evidence type="ECO:0000256" key="1">
    <source>
        <dbReference type="SAM" id="MobiDB-lite"/>
    </source>
</evidence>
<name>A0AAV2JG99_KNICA</name>
<accession>A0AAV2JG99</accession>
<keyword evidence="2" id="KW-0732">Signal</keyword>
<dbReference type="AlphaFoldDB" id="A0AAV2JG99"/>
<sequence length="150" mass="16293">MCHVFLIVYVCVLPLKGGSSALPYLEKCGEGRGGRSHGHTAVSKATKSARSISRQSRGFKSGLPAHGGNMPTNFTVVRVKDARGAQRSPSEDNVLREEDEEATVQHLKSCKFGIKSPVVKSRTQTLFGGEVKVQRRACEPVLLVIVFGER</sequence>